<name>A0A8X6I3C4_NEPPI</name>
<comment type="caution">
    <text evidence="1">The sequence shown here is derived from an EMBL/GenBank/DDBJ whole genome shotgun (WGS) entry which is preliminary data.</text>
</comment>
<reference evidence="1" key="1">
    <citation type="submission" date="2020-08" db="EMBL/GenBank/DDBJ databases">
        <title>Multicomponent nature underlies the extraordinary mechanical properties of spider dragline silk.</title>
        <authorList>
            <person name="Kono N."/>
            <person name="Nakamura H."/>
            <person name="Mori M."/>
            <person name="Yoshida Y."/>
            <person name="Ohtoshi R."/>
            <person name="Malay A.D."/>
            <person name="Moran D.A.P."/>
            <person name="Tomita M."/>
            <person name="Numata K."/>
            <person name="Arakawa K."/>
        </authorList>
    </citation>
    <scope>NUCLEOTIDE SEQUENCE</scope>
</reference>
<gene>
    <name evidence="1" type="primary">AVEN_91229_1</name>
    <name evidence="1" type="ORF">NPIL_655491</name>
</gene>
<dbReference type="OrthoDB" id="6612914at2759"/>
<proteinExistence type="predicted"/>
<dbReference type="Proteomes" id="UP000887013">
    <property type="component" value="Unassembled WGS sequence"/>
</dbReference>
<accession>A0A8X6I3C4</accession>
<sequence length="146" mass="16649">MGHMEEVIESEEPDEKFLFCIIVFRPKSNSTPLRVVFDVNALTSSEKSLNCLQFNWCTIQDDLLCIMLKSRMHQLAFVADIKNVSNDTDRSLINLYLGRIDPYLLIIIFKTEKYDPLKLLLDASKPAYGAVIHAKSFDSCGDSKIK</sequence>
<evidence type="ECO:0000313" key="2">
    <source>
        <dbReference type="Proteomes" id="UP000887013"/>
    </source>
</evidence>
<organism evidence="1 2">
    <name type="scientific">Nephila pilipes</name>
    <name type="common">Giant wood spider</name>
    <name type="synonym">Nephila maculata</name>
    <dbReference type="NCBI Taxonomy" id="299642"/>
    <lineage>
        <taxon>Eukaryota</taxon>
        <taxon>Metazoa</taxon>
        <taxon>Ecdysozoa</taxon>
        <taxon>Arthropoda</taxon>
        <taxon>Chelicerata</taxon>
        <taxon>Arachnida</taxon>
        <taxon>Araneae</taxon>
        <taxon>Araneomorphae</taxon>
        <taxon>Entelegynae</taxon>
        <taxon>Araneoidea</taxon>
        <taxon>Nephilidae</taxon>
        <taxon>Nephila</taxon>
    </lineage>
</organism>
<dbReference type="EMBL" id="BMAW01041543">
    <property type="protein sequence ID" value="GFS29132.1"/>
    <property type="molecule type" value="Genomic_DNA"/>
</dbReference>
<keyword evidence="2" id="KW-1185">Reference proteome</keyword>
<evidence type="ECO:0000313" key="1">
    <source>
        <dbReference type="EMBL" id="GFS29132.1"/>
    </source>
</evidence>
<protein>
    <submittedName>
        <fullName evidence="1">Uncharacterized protein</fullName>
    </submittedName>
</protein>
<dbReference type="AlphaFoldDB" id="A0A8X6I3C4"/>